<dbReference type="AlphaFoldDB" id="A0ABD3PMI4"/>
<gene>
    <name evidence="2" type="ORF">HJC23_006549</name>
</gene>
<reference evidence="2 3" key="1">
    <citation type="journal article" date="2020" name="G3 (Bethesda)">
        <title>Improved Reference Genome for Cyclotella cryptica CCMP332, a Model for Cell Wall Morphogenesis, Salinity Adaptation, and Lipid Production in Diatoms (Bacillariophyta).</title>
        <authorList>
            <person name="Roberts W.R."/>
            <person name="Downey K.M."/>
            <person name="Ruck E.C."/>
            <person name="Traller J.C."/>
            <person name="Alverson A.J."/>
        </authorList>
    </citation>
    <scope>NUCLEOTIDE SEQUENCE [LARGE SCALE GENOMIC DNA]</scope>
    <source>
        <strain evidence="2 3">CCMP332</strain>
    </source>
</reference>
<comment type="caution">
    <text evidence="2">The sequence shown here is derived from an EMBL/GenBank/DDBJ whole genome shotgun (WGS) entry which is preliminary data.</text>
</comment>
<feature type="compositionally biased region" description="Basic residues" evidence="1">
    <location>
        <begin position="137"/>
        <end position="147"/>
    </location>
</feature>
<accession>A0ABD3PMI4</accession>
<keyword evidence="3" id="KW-1185">Reference proteome</keyword>
<dbReference type="Proteomes" id="UP001516023">
    <property type="component" value="Unassembled WGS sequence"/>
</dbReference>
<dbReference type="EMBL" id="JABMIG020000155">
    <property type="protein sequence ID" value="KAL3788511.1"/>
    <property type="molecule type" value="Genomic_DNA"/>
</dbReference>
<feature type="compositionally biased region" description="Basic and acidic residues" evidence="1">
    <location>
        <begin position="122"/>
        <end position="136"/>
    </location>
</feature>
<evidence type="ECO:0000313" key="3">
    <source>
        <dbReference type="Proteomes" id="UP001516023"/>
    </source>
</evidence>
<proteinExistence type="predicted"/>
<evidence type="ECO:0000313" key="2">
    <source>
        <dbReference type="EMBL" id="KAL3788511.1"/>
    </source>
</evidence>
<feature type="region of interest" description="Disordered" evidence="1">
    <location>
        <begin position="115"/>
        <end position="147"/>
    </location>
</feature>
<evidence type="ECO:0000256" key="1">
    <source>
        <dbReference type="SAM" id="MobiDB-lite"/>
    </source>
</evidence>
<sequence length="167" mass="19253">MLSTSIANENPSQFKNDTNTLSNATQLHSINQEPQFQHDDVYRELLTILFNDEVSYTDYANRANQESQDIDGRLASIDAPSSSIVDVDFGIVDSLTLVDSKLLISKILEYEDSEEEFDNRDEDQIKEEYSDGEKKNRSPRYHRRRGVRRSQGHLNFDSYTFAVATKY</sequence>
<protein>
    <submittedName>
        <fullName evidence="2">Uncharacterized protein</fullName>
    </submittedName>
</protein>
<organism evidence="2 3">
    <name type="scientific">Cyclotella cryptica</name>
    <dbReference type="NCBI Taxonomy" id="29204"/>
    <lineage>
        <taxon>Eukaryota</taxon>
        <taxon>Sar</taxon>
        <taxon>Stramenopiles</taxon>
        <taxon>Ochrophyta</taxon>
        <taxon>Bacillariophyta</taxon>
        <taxon>Coscinodiscophyceae</taxon>
        <taxon>Thalassiosirophycidae</taxon>
        <taxon>Stephanodiscales</taxon>
        <taxon>Stephanodiscaceae</taxon>
        <taxon>Cyclotella</taxon>
    </lineage>
</organism>
<name>A0ABD3PMI4_9STRA</name>